<proteinExistence type="predicted"/>
<dbReference type="GO" id="GO:0010468">
    <property type="term" value="P:regulation of gene expression"/>
    <property type="evidence" value="ECO:0007669"/>
    <property type="project" value="UniProtKB-ARBA"/>
</dbReference>
<dbReference type="KEGG" id="pno:SNOG_15588"/>
<feature type="compositionally biased region" description="Low complexity" evidence="3">
    <location>
        <begin position="482"/>
        <end position="497"/>
    </location>
</feature>
<evidence type="ECO:0008006" key="8">
    <source>
        <dbReference type="Google" id="ProtNLM"/>
    </source>
</evidence>
<feature type="compositionally biased region" description="Polar residues" evidence="3">
    <location>
        <begin position="302"/>
        <end position="320"/>
    </location>
</feature>
<feature type="domain" description="Bromo" evidence="4">
    <location>
        <begin position="354"/>
        <end position="426"/>
    </location>
</feature>
<dbReference type="PROSITE" id="PS51525">
    <property type="entry name" value="NET"/>
    <property type="match status" value="1"/>
</dbReference>
<dbReference type="OrthoDB" id="784962at2759"/>
<feature type="region of interest" description="Disordered" evidence="3">
    <location>
        <begin position="79"/>
        <end position="324"/>
    </location>
</feature>
<feature type="compositionally biased region" description="Polar residues" evidence="3">
    <location>
        <begin position="230"/>
        <end position="248"/>
    </location>
</feature>
<evidence type="ECO:0000259" key="5">
    <source>
        <dbReference type="PROSITE" id="PS51525"/>
    </source>
</evidence>
<feature type="compositionally biased region" description="Low complexity" evidence="3">
    <location>
        <begin position="726"/>
        <end position="737"/>
    </location>
</feature>
<dbReference type="InterPro" id="IPR036427">
    <property type="entry name" value="Bromodomain-like_sf"/>
</dbReference>
<dbReference type="PRINTS" id="PR00503">
    <property type="entry name" value="BROMODOMAIN"/>
</dbReference>
<dbReference type="Gene3D" id="1.20.920.10">
    <property type="entry name" value="Bromodomain-like"/>
    <property type="match status" value="2"/>
</dbReference>
<feature type="domain" description="NET" evidence="5">
    <location>
        <begin position="749"/>
        <end position="831"/>
    </location>
</feature>
<dbReference type="AlphaFoldDB" id="A0A7U2HZ20"/>
<dbReference type="OMA" id="KMNIPHY"/>
<organism evidence="6 7">
    <name type="scientific">Phaeosphaeria nodorum (strain SN15 / ATCC MYA-4574 / FGSC 10173)</name>
    <name type="common">Glume blotch fungus</name>
    <name type="synonym">Parastagonospora nodorum</name>
    <dbReference type="NCBI Taxonomy" id="321614"/>
    <lineage>
        <taxon>Eukaryota</taxon>
        <taxon>Fungi</taxon>
        <taxon>Dikarya</taxon>
        <taxon>Ascomycota</taxon>
        <taxon>Pezizomycotina</taxon>
        <taxon>Dothideomycetes</taxon>
        <taxon>Pleosporomycetidae</taxon>
        <taxon>Pleosporales</taxon>
        <taxon>Pleosporineae</taxon>
        <taxon>Phaeosphaeriaceae</taxon>
        <taxon>Parastagonospora</taxon>
    </lineage>
</organism>
<feature type="region of interest" description="Disordered" evidence="3">
    <location>
        <begin position="829"/>
        <end position="906"/>
    </location>
</feature>
<dbReference type="Proteomes" id="UP000663193">
    <property type="component" value="Chromosome 4"/>
</dbReference>
<dbReference type="InterPro" id="IPR001487">
    <property type="entry name" value="Bromodomain"/>
</dbReference>
<reference evidence="7" key="1">
    <citation type="journal article" date="2021" name="BMC Genomics">
        <title>Chromosome-level genome assembly and manually-curated proteome of model necrotroph Parastagonospora nodorum Sn15 reveals a genome-wide trove of candidate effector homologs, and redundancy of virulence-related functions within an accessory chromosome.</title>
        <authorList>
            <person name="Bertazzoni S."/>
            <person name="Jones D.A.B."/>
            <person name="Phan H.T."/>
            <person name="Tan K.-C."/>
            <person name="Hane J.K."/>
        </authorList>
    </citation>
    <scope>NUCLEOTIDE SEQUENCE [LARGE SCALE GENOMIC DNA]</scope>
    <source>
        <strain evidence="7">SN15 / ATCC MYA-4574 / FGSC 10173)</strain>
    </source>
</reference>
<evidence type="ECO:0000313" key="6">
    <source>
        <dbReference type="EMBL" id="QRC93916.1"/>
    </source>
</evidence>
<dbReference type="RefSeq" id="XP_001805733.1">
    <property type="nucleotide sequence ID" value="XM_001805681.1"/>
</dbReference>
<name>A0A7U2HZ20_PHANO</name>
<dbReference type="InterPro" id="IPR027353">
    <property type="entry name" value="NET_dom"/>
</dbReference>
<feature type="compositionally biased region" description="Basic and acidic residues" evidence="3">
    <location>
        <begin position="857"/>
        <end position="870"/>
    </location>
</feature>
<protein>
    <recommendedName>
        <fullName evidence="8">Bromodomain-containing protein</fullName>
    </recommendedName>
</protein>
<evidence type="ECO:0000259" key="4">
    <source>
        <dbReference type="PROSITE" id="PS50014"/>
    </source>
</evidence>
<dbReference type="InterPro" id="IPR038336">
    <property type="entry name" value="NET_sf"/>
</dbReference>
<dbReference type="CDD" id="cd05499">
    <property type="entry name" value="Bromo_BDF1_2_II"/>
    <property type="match status" value="1"/>
</dbReference>
<feature type="region of interest" description="Disordered" evidence="3">
    <location>
        <begin position="655"/>
        <end position="681"/>
    </location>
</feature>
<dbReference type="SUPFAM" id="SSF47370">
    <property type="entry name" value="Bromodomain"/>
    <property type="match status" value="2"/>
</dbReference>
<dbReference type="Pfam" id="PF17035">
    <property type="entry name" value="BET"/>
    <property type="match status" value="1"/>
</dbReference>
<feature type="region of interest" description="Disordered" evidence="3">
    <location>
        <begin position="704"/>
        <end position="764"/>
    </location>
</feature>
<dbReference type="CDD" id="cd05500">
    <property type="entry name" value="Bromo_BDF1_2_I"/>
    <property type="match status" value="1"/>
</dbReference>
<feature type="compositionally biased region" description="Basic and acidic residues" evidence="3">
    <location>
        <begin position="507"/>
        <end position="527"/>
    </location>
</feature>
<feature type="compositionally biased region" description="Acidic residues" evidence="3">
    <location>
        <begin position="892"/>
        <end position="906"/>
    </location>
</feature>
<sequence>MAVANGPRTAAALCNTASLSAVRNLDLHSYGPMAVMTSPALDKSPSELKASAIAPADGMAMDIETNGNHDMLFDDPITSTDATEDPAQTKAAVNGDHTTSDTSASAPAVEPAFQPTTNVSSGIDGIAQFLPDSQPDNNSLFGEDSDMGATSLGQAVEAPTSDLREEPATAEELTAAKDASAESTQQVPETQLPAKQESSPEAMDVSVDASQDSKPPESSGPPTKPMHDLSIQTNSDAAAHQPTPTQSPALVDRDMEDAPPSGKVRPREDDEYDVPEAKRTKTEDESTSQVDFKVPDVPAQIEQPNGNGVSSAPGSSSAQEPSGVHNAVDFEEWPTTPMTSAQNKFLLERIRNTKKIKVSLAFKDPVDHIALNIPTYPELVKKPMDLSTMENKLKENKYTYVREFMADLDQMIENSELFNNKQHPVTQAGYNLRAYFLKGMGKMPRGSSAEEPPKQVKAKKPTVNTANKARRESRVAPPTVKSPAATTPGTATSSGPAWPLVEGVPVIRRDSSGMNDRPKREIHRPSKDLPYSSAKPRKKKYAQELKFCESVLAELLKPKYAAVSYPFVSPVDPVALNIPSYLKIIKKPMDFGTIEKNLKAGMYQSAKDFHADAHLVFQNCYKFNPEGDAVNKMGHDLEDIFEKLWREKADWLAAHAPEASPEMYTDEDDEDDEEEEEEVDPAQAQFLAIQQQIAQLNETAQALLQQQKGSKRASPKASSKKKKSSSKPLQRKQSLPLSVPPPQPKGGKPKPKIKAPAPLTFNQKQEISEGISTLGDADMRKAVQIIRNGCPHLASVHDDEMELDMDEINDDTLRELFKFIKSIRGPKGGVVADDDFEPPRQITKQTTSRPKKNKPMGKTEQEDNMRKIQEKLQSFQGGASGSSQSPPANDASSDDDESSGSESEEE</sequence>
<dbReference type="EMBL" id="CP069026">
    <property type="protein sequence ID" value="QRC93916.1"/>
    <property type="molecule type" value="Genomic_DNA"/>
</dbReference>
<evidence type="ECO:0000313" key="7">
    <source>
        <dbReference type="Proteomes" id="UP000663193"/>
    </source>
</evidence>
<dbReference type="PROSITE" id="PS50014">
    <property type="entry name" value="BROMODOMAIN_2"/>
    <property type="match status" value="2"/>
</dbReference>
<dbReference type="Gene3D" id="1.20.1270.220">
    <property type="match status" value="1"/>
</dbReference>
<dbReference type="InterPro" id="IPR050935">
    <property type="entry name" value="Bromo_chromatin_reader"/>
</dbReference>
<dbReference type="SMART" id="SM00297">
    <property type="entry name" value="BROMO"/>
    <property type="match status" value="2"/>
</dbReference>
<evidence type="ECO:0000256" key="2">
    <source>
        <dbReference type="PROSITE-ProRule" id="PRU00035"/>
    </source>
</evidence>
<dbReference type="PANTHER" id="PTHR22880">
    <property type="entry name" value="FALZ-RELATED BROMODOMAIN-CONTAINING PROTEINS"/>
    <property type="match status" value="1"/>
</dbReference>
<feature type="region of interest" description="Disordered" evidence="3">
    <location>
        <begin position="443"/>
        <end position="535"/>
    </location>
</feature>
<dbReference type="PANTHER" id="PTHR22880:SF225">
    <property type="entry name" value="BROMODOMAIN-CONTAINING PROTEIN BET-1-RELATED"/>
    <property type="match status" value="1"/>
</dbReference>
<gene>
    <name evidence="6" type="ORF">JI435_155880</name>
</gene>
<feature type="compositionally biased region" description="Basic residues" evidence="3">
    <location>
        <begin position="709"/>
        <end position="725"/>
    </location>
</feature>
<feature type="compositionally biased region" description="Acidic residues" evidence="3">
    <location>
        <begin position="664"/>
        <end position="680"/>
    </location>
</feature>
<evidence type="ECO:0000256" key="3">
    <source>
        <dbReference type="SAM" id="MobiDB-lite"/>
    </source>
</evidence>
<dbReference type="Pfam" id="PF00439">
    <property type="entry name" value="Bromodomain"/>
    <property type="match status" value="2"/>
</dbReference>
<evidence type="ECO:0000256" key="1">
    <source>
        <dbReference type="ARBA" id="ARBA00023117"/>
    </source>
</evidence>
<keyword evidence="1 2" id="KW-0103">Bromodomain</keyword>
<feature type="domain" description="Bromo" evidence="4">
    <location>
        <begin position="559"/>
        <end position="631"/>
    </location>
</feature>
<dbReference type="VEuPathDB" id="FungiDB:JI435_155880"/>
<dbReference type="GO" id="GO:0006325">
    <property type="term" value="P:chromatin organization"/>
    <property type="evidence" value="ECO:0007669"/>
    <property type="project" value="UniProtKB-ARBA"/>
</dbReference>
<keyword evidence="7" id="KW-1185">Reference proteome</keyword>
<feature type="compositionally biased region" description="Low complexity" evidence="3">
    <location>
        <begin position="873"/>
        <end position="891"/>
    </location>
</feature>
<feature type="compositionally biased region" description="Polar residues" evidence="3">
    <location>
        <begin position="96"/>
        <end position="105"/>
    </location>
</feature>
<feature type="compositionally biased region" description="Basic and acidic residues" evidence="3">
    <location>
        <begin position="275"/>
        <end position="284"/>
    </location>
</feature>
<accession>A0A7U2HZ20</accession>